<dbReference type="EMBL" id="FQZH01000001">
    <property type="protein sequence ID" value="SHI86530.1"/>
    <property type="molecule type" value="Genomic_DNA"/>
</dbReference>
<organism evidence="1 2">
    <name type="scientific">Flavobacterium haoranii</name>
    <dbReference type="NCBI Taxonomy" id="683124"/>
    <lineage>
        <taxon>Bacteria</taxon>
        <taxon>Pseudomonadati</taxon>
        <taxon>Bacteroidota</taxon>
        <taxon>Flavobacteriia</taxon>
        <taxon>Flavobacteriales</taxon>
        <taxon>Flavobacteriaceae</taxon>
        <taxon>Flavobacterium</taxon>
    </lineage>
</organism>
<dbReference type="AlphaFoldDB" id="A0A1M6EMR0"/>
<protein>
    <submittedName>
        <fullName evidence="1">Uncharacterized protein</fullName>
    </submittedName>
</protein>
<reference evidence="1 2" key="1">
    <citation type="submission" date="2016-11" db="EMBL/GenBank/DDBJ databases">
        <authorList>
            <person name="Jaros S."/>
            <person name="Januszkiewicz K."/>
            <person name="Wedrychowicz H."/>
        </authorList>
    </citation>
    <scope>NUCLEOTIDE SEQUENCE [LARGE SCALE GENOMIC DNA]</scope>
    <source>
        <strain evidence="1 2">DSM 22807</strain>
    </source>
</reference>
<gene>
    <name evidence="1" type="ORF">SAMN05444337_0980</name>
</gene>
<accession>A0A1M6EMR0</accession>
<evidence type="ECO:0000313" key="2">
    <source>
        <dbReference type="Proteomes" id="UP000184232"/>
    </source>
</evidence>
<keyword evidence="2" id="KW-1185">Reference proteome</keyword>
<name>A0A1M6EMR0_9FLAO</name>
<sequence>MFSVLALVAFSFAGMANNEVKEEKVEVKVDPCIEWAIGALGELEAAMGCEFSDVEAGALILAFYDMCS</sequence>
<dbReference type="Proteomes" id="UP000184232">
    <property type="component" value="Unassembled WGS sequence"/>
</dbReference>
<evidence type="ECO:0000313" key="1">
    <source>
        <dbReference type="EMBL" id="SHI86530.1"/>
    </source>
</evidence>
<dbReference type="RefSeq" id="WP_072782267.1">
    <property type="nucleotide sequence ID" value="NZ_CP045292.1"/>
</dbReference>
<dbReference type="STRING" id="683124.SAMN05444337_0980"/>
<proteinExistence type="predicted"/>